<dbReference type="InterPro" id="IPR000836">
    <property type="entry name" value="PRTase_dom"/>
</dbReference>
<evidence type="ECO:0000313" key="4">
    <source>
        <dbReference type="Proteomes" id="UP000176581"/>
    </source>
</evidence>
<dbReference type="Gene3D" id="3.40.50.2020">
    <property type="match status" value="2"/>
</dbReference>
<dbReference type="PANTHER" id="PTHR43363">
    <property type="entry name" value="HYPOXANTHINE PHOSPHORIBOSYLTRANSFERASE"/>
    <property type="match status" value="1"/>
</dbReference>
<sequence>MAKKVFYTWKQFESDCNKLAGLIKKSSWKFDSLYGIPRGGLVLAVRLSHKLGLPLIMNNANVGKGTLIVDDIADSGDTMIEFLRKKRYVTATLFYSPSSKYTPTYFCREKTNWVVFPWEEEKTSRYDKTKF</sequence>
<keyword evidence="2" id="KW-0808">Transferase</keyword>
<dbReference type="EMBL" id="MGJV01000018">
    <property type="protein sequence ID" value="OGN14931.1"/>
    <property type="molecule type" value="Genomic_DNA"/>
</dbReference>
<name>A0A1F8FPJ4_9BACT</name>
<dbReference type="PANTHER" id="PTHR43363:SF1">
    <property type="entry name" value="HYPOXANTHINE-GUANINE PHOSPHORIBOSYLTRANSFERASE"/>
    <property type="match status" value="1"/>
</dbReference>
<dbReference type="GO" id="GO:0016757">
    <property type="term" value="F:glycosyltransferase activity"/>
    <property type="evidence" value="ECO:0007669"/>
    <property type="project" value="UniProtKB-KW"/>
</dbReference>
<dbReference type="SUPFAM" id="SSF53271">
    <property type="entry name" value="PRTase-like"/>
    <property type="match status" value="1"/>
</dbReference>
<dbReference type="AlphaFoldDB" id="A0A1F8FPJ4"/>
<dbReference type="Proteomes" id="UP000176581">
    <property type="component" value="Unassembled WGS sequence"/>
</dbReference>
<dbReference type="CDD" id="cd06223">
    <property type="entry name" value="PRTases_typeI"/>
    <property type="match status" value="1"/>
</dbReference>
<dbReference type="InterPro" id="IPR029057">
    <property type="entry name" value="PRTase-like"/>
</dbReference>
<keyword evidence="1" id="KW-0328">Glycosyltransferase</keyword>
<evidence type="ECO:0000256" key="2">
    <source>
        <dbReference type="ARBA" id="ARBA00022679"/>
    </source>
</evidence>
<gene>
    <name evidence="3" type="ORF">A3J47_00775</name>
</gene>
<organism evidence="3 4">
    <name type="scientific">Candidatus Yanofskybacteria bacterium RIFCSPHIGHO2_02_FULL_43_22</name>
    <dbReference type="NCBI Taxonomy" id="1802681"/>
    <lineage>
        <taxon>Bacteria</taxon>
        <taxon>Candidatus Yanofskyibacteriota</taxon>
    </lineage>
</organism>
<comment type="caution">
    <text evidence="3">The sequence shown here is derived from an EMBL/GenBank/DDBJ whole genome shotgun (WGS) entry which is preliminary data.</text>
</comment>
<evidence type="ECO:0000256" key="1">
    <source>
        <dbReference type="ARBA" id="ARBA00022676"/>
    </source>
</evidence>
<reference evidence="3 4" key="1">
    <citation type="journal article" date="2016" name="Nat. Commun.">
        <title>Thousands of microbial genomes shed light on interconnected biogeochemical processes in an aquifer system.</title>
        <authorList>
            <person name="Anantharaman K."/>
            <person name="Brown C.T."/>
            <person name="Hug L.A."/>
            <person name="Sharon I."/>
            <person name="Castelle C.J."/>
            <person name="Probst A.J."/>
            <person name="Thomas B.C."/>
            <person name="Singh A."/>
            <person name="Wilkins M.J."/>
            <person name="Karaoz U."/>
            <person name="Brodie E.L."/>
            <person name="Williams K.H."/>
            <person name="Hubbard S.S."/>
            <person name="Banfield J.F."/>
        </authorList>
    </citation>
    <scope>NUCLEOTIDE SEQUENCE [LARGE SCALE GENOMIC DNA]</scope>
</reference>
<evidence type="ECO:0000313" key="3">
    <source>
        <dbReference type="EMBL" id="OGN14931.1"/>
    </source>
</evidence>
<accession>A0A1F8FPJ4</accession>
<protein>
    <submittedName>
        <fullName evidence="3">Uncharacterized protein</fullName>
    </submittedName>
</protein>
<proteinExistence type="predicted"/>